<evidence type="ECO:0000313" key="4">
    <source>
        <dbReference type="EMBL" id="QJR13014.1"/>
    </source>
</evidence>
<dbReference type="InterPro" id="IPR001279">
    <property type="entry name" value="Metallo-B-lactamas"/>
</dbReference>
<evidence type="ECO:0000259" key="3">
    <source>
        <dbReference type="SMART" id="SM00849"/>
    </source>
</evidence>
<keyword evidence="4" id="KW-0378">Hydrolase</keyword>
<dbReference type="GO" id="GO:0017001">
    <property type="term" value="P:antibiotic catabolic process"/>
    <property type="evidence" value="ECO:0007669"/>
    <property type="project" value="UniProtKB-ARBA"/>
</dbReference>
<reference evidence="4 5" key="1">
    <citation type="submission" date="2020-04" db="EMBL/GenBank/DDBJ databases">
        <title>Usitatibacter rugosus gen. nov., sp. nov. and Usitatibacter palustris sp. nov., novel members of Usitatibacteraceae fam. nov. within the order Nitrosomonadales isolated from soil.</title>
        <authorList>
            <person name="Huber K.J."/>
            <person name="Neumann-Schaal M."/>
            <person name="Geppert A."/>
            <person name="Luckner M."/>
            <person name="Wanner G."/>
            <person name="Overmann J."/>
        </authorList>
    </citation>
    <scope>NUCLEOTIDE SEQUENCE [LARGE SCALE GENOMIC DNA]</scope>
    <source>
        <strain evidence="4 5">0125_3</strain>
    </source>
</reference>
<sequence>MNALRLLAIALLAPLAFAASAGRVSNKDYDIVTLADGVHGFVWRDPSAQVIEGNALFIVNERDVIVVDTGLMPASTLRMIEELRKLTPKPVSMVVNTHWHDDHVNGNGLYRDAYPGVLVVAHANTRQDQMEQVIAPRQANLDKGEAGLARYDTWLEKGVDDTGKAIDEARRKRIVEFLATARAEIPLLRSVKDSPADITLDSKLVVERGDRRIEILHLGLGNTRGDLVVFLPKERIVATGDLLVYPIPFMFGSYYDTWPETLEKVAALPADTLFLMHGAPQKDRTYLKQVQALLRDIAARSKVAAATSLSAEEAAKQVDLKDWQARFAGDNTIRQREFEGYVVQPAVTRAIRQARGEPAAFLQNLQ</sequence>
<dbReference type="EMBL" id="CP053069">
    <property type="protein sequence ID" value="QJR13014.1"/>
    <property type="molecule type" value="Genomic_DNA"/>
</dbReference>
<accession>A0A6M4H376</accession>
<evidence type="ECO:0000256" key="2">
    <source>
        <dbReference type="SAM" id="SignalP"/>
    </source>
</evidence>
<dbReference type="Proteomes" id="UP000501534">
    <property type="component" value="Chromosome"/>
</dbReference>
<evidence type="ECO:0000313" key="5">
    <source>
        <dbReference type="Proteomes" id="UP000501534"/>
    </source>
</evidence>
<dbReference type="PANTHER" id="PTHR42951">
    <property type="entry name" value="METALLO-BETA-LACTAMASE DOMAIN-CONTAINING"/>
    <property type="match status" value="1"/>
</dbReference>
<dbReference type="GO" id="GO:0004416">
    <property type="term" value="F:hydroxyacylglutathione hydrolase activity"/>
    <property type="evidence" value="ECO:0007669"/>
    <property type="project" value="UniProtKB-EC"/>
</dbReference>
<dbReference type="SMART" id="SM00849">
    <property type="entry name" value="Lactamase_B"/>
    <property type="match status" value="1"/>
</dbReference>
<dbReference type="EC" id="3.1.2.6" evidence="4"/>
<dbReference type="SUPFAM" id="SSF56281">
    <property type="entry name" value="Metallo-hydrolase/oxidoreductase"/>
    <property type="match status" value="1"/>
</dbReference>
<gene>
    <name evidence="4" type="primary">gloB_4</name>
    <name evidence="4" type="ORF">DSM104443_04108</name>
</gene>
<dbReference type="Pfam" id="PF00753">
    <property type="entry name" value="Lactamase_B"/>
    <property type="match status" value="1"/>
</dbReference>
<dbReference type="CDD" id="cd16282">
    <property type="entry name" value="metallo-hydrolase-like_MBL-fold"/>
    <property type="match status" value="1"/>
</dbReference>
<protein>
    <submittedName>
        <fullName evidence="4">Hydroxyacylglutathione hydrolase</fullName>
        <ecNumber evidence="4">3.1.2.6</ecNumber>
    </submittedName>
</protein>
<evidence type="ECO:0000256" key="1">
    <source>
        <dbReference type="ARBA" id="ARBA00005250"/>
    </source>
</evidence>
<dbReference type="InterPro" id="IPR050855">
    <property type="entry name" value="NDM-1-like"/>
</dbReference>
<dbReference type="RefSeq" id="WP_171095726.1">
    <property type="nucleotide sequence ID" value="NZ_CP053069.1"/>
</dbReference>
<feature type="domain" description="Metallo-beta-lactamase" evidence="3">
    <location>
        <begin position="52"/>
        <end position="277"/>
    </location>
</feature>
<dbReference type="Gene3D" id="3.60.15.10">
    <property type="entry name" value="Ribonuclease Z/Hydroxyacylglutathione hydrolase-like"/>
    <property type="match status" value="1"/>
</dbReference>
<dbReference type="KEGG" id="uru:DSM104443_04108"/>
<dbReference type="PANTHER" id="PTHR42951:SF4">
    <property type="entry name" value="ACYL-COENZYME A THIOESTERASE MBLAC2"/>
    <property type="match status" value="1"/>
</dbReference>
<dbReference type="InterPro" id="IPR036866">
    <property type="entry name" value="RibonucZ/Hydroxyglut_hydro"/>
</dbReference>
<feature type="chain" id="PRO_5026849444" evidence="2">
    <location>
        <begin position="19"/>
        <end position="366"/>
    </location>
</feature>
<proteinExistence type="inferred from homology"/>
<keyword evidence="2" id="KW-0732">Signal</keyword>
<dbReference type="AlphaFoldDB" id="A0A6M4H376"/>
<feature type="signal peptide" evidence="2">
    <location>
        <begin position="1"/>
        <end position="18"/>
    </location>
</feature>
<comment type="similarity">
    <text evidence="1">Belongs to the metallo-beta-lactamase superfamily. Class-B beta-lactamase family.</text>
</comment>
<keyword evidence="5" id="KW-1185">Reference proteome</keyword>
<name>A0A6M4H376_9PROT</name>
<organism evidence="4 5">
    <name type="scientific">Usitatibacter rugosus</name>
    <dbReference type="NCBI Taxonomy" id="2732067"/>
    <lineage>
        <taxon>Bacteria</taxon>
        <taxon>Pseudomonadati</taxon>
        <taxon>Pseudomonadota</taxon>
        <taxon>Betaproteobacteria</taxon>
        <taxon>Nitrosomonadales</taxon>
        <taxon>Usitatibacteraceae</taxon>
        <taxon>Usitatibacter</taxon>
    </lineage>
</organism>